<organism evidence="8 9">
    <name type="scientific">Paralimibaculum aggregatum</name>
    <dbReference type="NCBI Taxonomy" id="3036245"/>
    <lineage>
        <taxon>Bacteria</taxon>
        <taxon>Pseudomonadati</taxon>
        <taxon>Pseudomonadota</taxon>
        <taxon>Alphaproteobacteria</taxon>
        <taxon>Rhodobacterales</taxon>
        <taxon>Paracoccaceae</taxon>
        <taxon>Paralimibaculum</taxon>
    </lineage>
</organism>
<evidence type="ECO:0000313" key="9">
    <source>
        <dbReference type="Proteomes" id="UP001239909"/>
    </source>
</evidence>
<evidence type="ECO:0000256" key="4">
    <source>
        <dbReference type="ARBA" id="ARBA00022692"/>
    </source>
</evidence>
<dbReference type="InterPro" id="IPR005524">
    <property type="entry name" value="DUF318"/>
</dbReference>
<dbReference type="Pfam" id="PF03773">
    <property type="entry name" value="ArsP_1"/>
    <property type="match status" value="1"/>
</dbReference>
<sequence>MTELVLQRAQLALGRLRRADAVWLLVLAIPLAVALLDPVRAPTVLETAIGAFAGTAPYITLAVLLIGYLKASGAEGVLAEAFRGRESRMILVAALVGGVAPFCSCEVIPFVAALLAAGAPLSAVMAFWLSSPLMDPPQFFITMGALGPEFAVGKVLFAVLVGLMGGFVMQAMVRAGAFADPLRARKTCGSCCGTGIDGRQRPVWRFWHEAPRRRLFGEAALENALFLVKWMSLAYLLEGLLIHYVPAEMIAGVVGGEGVLPVITGALVGAPAYLNGYAAPALVSGLIEQGMSPGAAMAFMMAGSVSCIPAMAAVFALVKRPVFGMYVGLGIGGAILFGLVFGAYMG</sequence>
<gene>
    <name evidence="8" type="ORF">LNKW23_46760</name>
</gene>
<evidence type="ECO:0000256" key="1">
    <source>
        <dbReference type="ARBA" id="ARBA00004651"/>
    </source>
</evidence>
<feature type="transmembrane region" description="Helical" evidence="7">
    <location>
        <begin position="21"/>
        <end position="41"/>
    </location>
</feature>
<comment type="similarity">
    <text evidence="2">Belongs to the UPF0718 family.</text>
</comment>
<dbReference type="RefSeq" id="WP_285674821.1">
    <property type="nucleotide sequence ID" value="NZ_BSYI01000067.1"/>
</dbReference>
<keyword evidence="9" id="KW-1185">Reference proteome</keyword>
<proteinExistence type="inferred from homology"/>
<dbReference type="PANTHER" id="PTHR34184:SF4">
    <property type="entry name" value="UPF0718 PROTEIN YCGR"/>
    <property type="match status" value="1"/>
</dbReference>
<dbReference type="PANTHER" id="PTHR34184">
    <property type="entry name" value="UPF0718 PROTEIN YCGR"/>
    <property type="match status" value="1"/>
</dbReference>
<dbReference type="InterPro" id="IPR052923">
    <property type="entry name" value="UPF0718"/>
</dbReference>
<comment type="caution">
    <text evidence="8">The sequence shown here is derived from an EMBL/GenBank/DDBJ whole genome shotgun (WGS) entry which is preliminary data.</text>
</comment>
<name>A0ABQ6LTS6_9RHOB</name>
<evidence type="ECO:0000256" key="5">
    <source>
        <dbReference type="ARBA" id="ARBA00022989"/>
    </source>
</evidence>
<protein>
    <submittedName>
        <fullName evidence="8">Permease</fullName>
    </submittedName>
</protein>
<evidence type="ECO:0000256" key="2">
    <source>
        <dbReference type="ARBA" id="ARBA00006386"/>
    </source>
</evidence>
<evidence type="ECO:0000256" key="3">
    <source>
        <dbReference type="ARBA" id="ARBA00022475"/>
    </source>
</evidence>
<feature type="transmembrane region" description="Helical" evidence="7">
    <location>
        <begin position="90"/>
        <end position="119"/>
    </location>
</feature>
<keyword evidence="4 7" id="KW-0812">Transmembrane</keyword>
<evidence type="ECO:0000256" key="6">
    <source>
        <dbReference type="ARBA" id="ARBA00023136"/>
    </source>
</evidence>
<feature type="transmembrane region" description="Helical" evidence="7">
    <location>
        <begin position="47"/>
        <end position="69"/>
    </location>
</feature>
<dbReference type="EMBL" id="BSYI01000067">
    <property type="protein sequence ID" value="GMG85456.1"/>
    <property type="molecule type" value="Genomic_DNA"/>
</dbReference>
<reference evidence="8 9" key="1">
    <citation type="submission" date="2023-04" db="EMBL/GenBank/DDBJ databases">
        <title>Marinoamorphus aggregata gen. nov., sp. Nov., isolate from tissue of brittle star Ophioplocus japonicus.</title>
        <authorList>
            <person name="Kawano K."/>
            <person name="Sawayama S."/>
            <person name="Nakagawa S."/>
        </authorList>
    </citation>
    <scope>NUCLEOTIDE SEQUENCE [LARGE SCALE GENOMIC DNA]</scope>
    <source>
        <strain evidence="8 9">NKW23</strain>
    </source>
</reference>
<evidence type="ECO:0000256" key="7">
    <source>
        <dbReference type="SAM" id="Phobius"/>
    </source>
</evidence>
<keyword evidence="6 7" id="KW-0472">Membrane</keyword>
<comment type="subcellular location">
    <subcellularLocation>
        <location evidence="1">Cell membrane</location>
        <topology evidence="1">Multi-pass membrane protein</topology>
    </subcellularLocation>
</comment>
<evidence type="ECO:0000313" key="8">
    <source>
        <dbReference type="EMBL" id="GMG85456.1"/>
    </source>
</evidence>
<feature type="transmembrane region" description="Helical" evidence="7">
    <location>
        <begin position="295"/>
        <end position="317"/>
    </location>
</feature>
<keyword evidence="5 7" id="KW-1133">Transmembrane helix</keyword>
<feature type="transmembrane region" description="Helical" evidence="7">
    <location>
        <begin position="249"/>
        <end position="274"/>
    </location>
</feature>
<keyword evidence="3" id="KW-1003">Cell membrane</keyword>
<dbReference type="Proteomes" id="UP001239909">
    <property type="component" value="Unassembled WGS sequence"/>
</dbReference>
<feature type="transmembrane region" description="Helical" evidence="7">
    <location>
        <begin position="323"/>
        <end position="344"/>
    </location>
</feature>
<accession>A0ABQ6LTS6</accession>